<protein>
    <submittedName>
        <fullName evidence="2">Uncharacterized protein</fullName>
    </submittedName>
</protein>
<name>A0ABD3GXH2_9MARC</name>
<keyword evidence="3" id="KW-1185">Reference proteome</keyword>
<dbReference type="AlphaFoldDB" id="A0ABD3GXH2"/>
<reference evidence="2 3" key="1">
    <citation type="submission" date="2024-09" db="EMBL/GenBank/DDBJ databases">
        <title>Chromosome-scale assembly of Riccia sorocarpa.</title>
        <authorList>
            <person name="Paukszto L."/>
        </authorList>
    </citation>
    <scope>NUCLEOTIDE SEQUENCE [LARGE SCALE GENOMIC DNA]</scope>
    <source>
        <strain evidence="2">LP-2024</strain>
        <tissue evidence="2">Aerial parts of the thallus</tissue>
    </source>
</reference>
<proteinExistence type="predicted"/>
<organism evidence="2 3">
    <name type="scientific">Riccia sorocarpa</name>
    <dbReference type="NCBI Taxonomy" id="122646"/>
    <lineage>
        <taxon>Eukaryota</taxon>
        <taxon>Viridiplantae</taxon>
        <taxon>Streptophyta</taxon>
        <taxon>Embryophyta</taxon>
        <taxon>Marchantiophyta</taxon>
        <taxon>Marchantiopsida</taxon>
        <taxon>Marchantiidae</taxon>
        <taxon>Marchantiales</taxon>
        <taxon>Ricciaceae</taxon>
        <taxon>Riccia</taxon>
    </lineage>
</organism>
<dbReference type="EMBL" id="JBJQOH010000006">
    <property type="protein sequence ID" value="KAL3683955.1"/>
    <property type="molecule type" value="Genomic_DNA"/>
</dbReference>
<comment type="caution">
    <text evidence="2">The sequence shown here is derived from an EMBL/GenBank/DDBJ whole genome shotgun (WGS) entry which is preliminary data.</text>
</comment>
<accession>A0ABD3GXH2</accession>
<evidence type="ECO:0000256" key="1">
    <source>
        <dbReference type="SAM" id="MobiDB-lite"/>
    </source>
</evidence>
<evidence type="ECO:0000313" key="2">
    <source>
        <dbReference type="EMBL" id="KAL3683955.1"/>
    </source>
</evidence>
<feature type="compositionally biased region" description="Basic and acidic residues" evidence="1">
    <location>
        <begin position="304"/>
        <end position="338"/>
    </location>
</feature>
<sequence length="375" mass="43807">MLTHMLTGWNSCKKKLEFDPGENAIHSLVPLEIGMRVGEITTAGPKTGWTPIKRRVRTMRLHYTGELSGVPLERLIDADKLGSLPDSQLGAEGLLTEPGAFLARWAARANLEGEQITAPCMWQWRGNVVAQEDRSWDLSNGEWRAIVRKEANMWCRMNARCRQVRHNWKTLCQLYKETTGREVGESSLIMVGEKILQPEHYRMAVLFLKHTRFTWKDRCKSVYNEARGVTPVSVTLVEADYMLSRLRRKYTSETTRKKLEKCHHEVTIMRVYENRWRIREEQRNSLFHRRWSLEPHAGIMEDPSYDRRRVDRRQADEGRAPRERQTSTDPNVVEHEMETTPTTEWAPMEIDTQEDTIRELELLGFSEIVTPMETE</sequence>
<dbReference type="Proteomes" id="UP001633002">
    <property type="component" value="Unassembled WGS sequence"/>
</dbReference>
<evidence type="ECO:0000313" key="3">
    <source>
        <dbReference type="Proteomes" id="UP001633002"/>
    </source>
</evidence>
<feature type="region of interest" description="Disordered" evidence="1">
    <location>
        <begin position="302"/>
        <end position="350"/>
    </location>
</feature>
<gene>
    <name evidence="2" type="ORF">R1sor_001977</name>
</gene>